<comment type="caution">
    <text evidence="2">The sequence shown here is derived from an EMBL/GenBank/DDBJ whole genome shotgun (WGS) entry which is preliminary data.</text>
</comment>
<name>A0ABT1BQZ3_9BURK</name>
<keyword evidence="1" id="KW-0812">Transmembrane</keyword>
<accession>A0ABT1BQZ3</accession>
<keyword evidence="3" id="KW-1185">Reference proteome</keyword>
<reference evidence="2 3" key="1">
    <citation type="submission" date="2022-06" db="EMBL/GenBank/DDBJ databases">
        <title>Ideonella sp. NS12-5 Genome sequencing and assembly.</title>
        <authorList>
            <person name="Jung Y."/>
        </authorList>
    </citation>
    <scope>NUCLEOTIDE SEQUENCE [LARGE SCALE GENOMIC DNA]</scope>
    <source>
        <strain evidence="2 3">NS12-5</strain>
    </source>
</reference>
<evidence type="ECO:0000313" key="2">
    <source>
        <dbReference type="EMBL" id="MCO5978665.1"/>
    </source>
</evidence>
<dbReference type="RefSeq" id="WP_252771406.1">
    <property type="nucleotide sequence ID" value="NZ_JAMXMC010000011.1"/>
</dbReference>
<evidence type="ECO:0000256" key="1">
    <source>
        <dbReference type="SAM" id="Phobius"/>
    </source>
</evidence>
<feature type="transmembrane region" description="Helical" evidence="1">
    <location>
        <begin position="20"/>
        <end position="42"/>
    </location>
</feature>
<keyword evidence="1" id="KW-1133">Transmembrane helix</keyword>
<proteinExistence type="predicted"/>
<feature type="transmembrane region" description="Helical" evidence="1">
    <location>
        <begin position="89"/>
        <end position="107"/>
    </location>
</feature>
<organism evidence="2 3">
    <name type="scientific">Ideonella oryzae</name>
    <dbReference type="NCBI Taxonomy" id="2937441"/>
    <lineage>
        <taxon>Bacteria</taxon>
        <taxon>Pseudomonadati</taxon>
        <taxon>Pseudomonadota</taxon>
        <taxon>Betaproteobacteria</taxon>
        <taxon>Burkholderiales</taxon>
        <taxon>Sphaerotilaceae</taxon>
        <taxon>Ideonella</taxon>
    </lineage>
</organism>
<dbReference type="EMBL" id="JAMXMC010000011">
    <property type="protein sequence ID" value="MCO5978665.1"/>
    <property type="molecule type" value="Genomic_DNA"/>
</dbReference>
<evidence type="ECO:0000313" key="3">
    <source>
        <dbReference type="Proteomes" id="UP001204851"/>
    </source>
</evidence>
<sequence>MLPPPLPTRMEFLLELLLEIFGEFILQFVFEAISQAFLHLFNRPVRPEPGGVSSAWWAIAGYALLGVGCGAFSVWLLPHFFIHSHVARLVNLAVTPVLVAGAVALLGRRRSRRGLGVVRLDKFTYAYVFAFAMGAMRFAMGSVG</sequence>
<dbReference type="Proteomes" id="UP001204851">
    <property type="component" value="Unassembled WGS sequence"/>
</dbReference>
<gene>
    <name evidence="2" type="ORF">M0L44_18365</name>
</gene>
<feature type="transmembrane region" description="Helical" evidence="1">
    <location>
        <begin position="54"/>
        <end position="77"/>
    </location>
</feature>
<keyword evidence="1" id="KW-0472">Membrane</keyword>
<protein>
    <submittedName>
        <fullName evidence="2">Uncharacterized protein</fullName>
    </submittedName>
</protein>
<feature type="transmembrane region" description="Helical" evidence="1">
    <location>
        <begin position="123"/>
        <end position="140"/>
    </location>
</feature>